<feature type="domain" description="Glycosyl transferase family 1" evidence="1">
    <location>
        <begin position="186"/>
        <end position="304"/>
    </location>
</feature>
<accession>A0ABS2Q5K7</accession>
<reference evidence="3 4" key="1">
    <citation type="submission" date="2021-01" db="EMBL/GenBank/DDBJ databases">
        <title>Genomic Encyclopedia of Type Strains, Phase IV (KMG-IV): sequencing the most valuable type-strain genomes for metagenomic binning, comparative biology and taxonomic classification.</title>
        <authorList>
            <person name="Goeker M."/>
        </authorList>
    </citation>
    <scope>NUCLEOTIDE SEQUENCE [LARGE SCALE GENOMIC DNA]</scope>
    <source>
        <strain evidence="3 4">DSM 100968</strain>
    </source>
</reference>
<dbReference type="RefSeq" id="WP_205005415.1">
    <property type="nucleotide sequence ID" value="NZ_CBCRXA010000003.1"/>
</dbReference>
<evidence type="ECO:0000259" key="1">
    <source>
        <dbReference type="Pfam" id="PF00534"/>
    </source>
</evidence>
<name>A0ABS2Q5K7_9BACL</name>
<dbReference type="InterPro" id="IPR028098">
    <property type="entry name" value="Glyco_trans_4-like_N"/>
</dbReference>
<evidence type="ECO:0000313" key="3">
    <source>
        <dbReference type="EMBL" id="MBM7657055.1"/>
    </source>
</evidence>
<dbReference type="InterPro" id="IPR001296">
    <property type="entry name" value="Glyco_trans_1"/>
</dbReference>
<dbReference type="EMBL" id="JAFBEV010000003">
    <property type="protein sequence ID" value="MBM7657055.1"/>
    <property type="molecule type" value="Genomic_DNA"/>
</dbReference>
<dbReference type="Pfam" id="PF13439">
    <property type="entry name" value="Glyco_transf_4"/>
    <property type="match status" value="1"/>
</dbReference>
<dbReference type="Gene3D" id="3.40.50.2000">
    <property type="entry name" value="Glycogen Phosphorylase B"/>
    <property type="match status" value="2"/>
</dbReference>
<dbReference type="PANTHER" id="PTHR45947">
    <property type="entry name" value="SULFOQUINOVOSYL TRANSFERASE SQD2"/>
    <property type="match status" value="1"/>
</dbReference>
<proteinExistence type="predicted"/>
<dbReference type="Pfam" id="PF00534">
    <property type="entry name" value="Glycos_transf_1"/>
    <property type="match status" value="1"/>
</dbReference>
<dbReference type="Proteomes" id="UP000823201">
    <property type="component" value="Unassembled WGS sequence"/>
</dbReference>
<dbReference type="InterPro" id="IPR050194">
    <property type="entry name" value="Glycosyltransferase_grp1"/>
</dbReference>
<sequence length="367" mass="42143">MERVLVYGLGTSVGGMEEYVMNLFRTIDSSKYVFDIIPHGGNFFYAEREVNQLGGKVYKITSQAKHLLQSMKELNKQLKALRISHKILYFQSCGFYNVVPFLLAKKYHYTIITHGHNTRDHGRSRAAQLLHWINRIYVRRISKYCFACSKAAGAWIFGKRFMHQNKVIIINNAIDCEKFRFSEDVRQKIRRQLNISNDLVIGHVGRFVDQKNHDFLIELFYAIHQQNDATKLLLIGEGELKSAIENKVHVLGLDHAVLFLGKRENIPELLWAMDVFVLPSYFEGLPVSAVEAQAAGLPLVLADTISTETKLTERVQFCSLKKPIAYWVEIVLSDISEHKDTTEELKSSGFDLECQTGQFVKLLRRLT</sequence>
<organism evidence="3 4">
    <name type="scientific">Sporolactobacillus spathodeae</name>
    <dbReference type="NCBI Taxonomy" id="1465502"/>
    <lineage>
        <taxon>Bacteria</taxon>
        <taxon>Bacillati</taxon>
        <taxon>Bacillota</taxon>
        <taxon>Bacilli</taxon>
        <taxon>Bacillales</taxon>
        <taxon>Sporolactobacillaceae</taxon>
        <taxon>Sporolactobacillus</taxon>
    </lineage>
</organism>
<dbReference type="PANTHER" id="PTHR45947:SF3">
    <property type="entry name" value="SULFOQUINOVOSYL TRANSFERASE SQD2"/>
    <property type="match status" value="1"/>
</dbReference>
<feature type="domain" description="Glycosyltransferase subfamily 4-like N-terminal" evidence="2">
    <location>
        <begin position="13"/>
        <end position="177"/>
    </location>
</feature>
<keyword evidence="4" id="KW-1185">Reference proteome</keyword>
<comment type="caution">
    <text evidence="3">The sequence shown here is derived from an EMBL/GenBank/DDBJ whole genome shotgun (WGS) entry which is preliminary data.</text>
</comment>
<protein>
    <submittedName>
        <fullName evidence="3">Glycosyltransferase involved in cell wall biosynthesis</fullName>
    </submittedName>
</protein>
<evidence type="ECO:0000313" key="4">
    <source>
        <dbReference type="Proteomes" id="UP000823201"/>
    </source>
</evidence>
<dbReference type="SUPFAM" id="SSF53756">
    <property type="entry name" value="UDP-Glycosyltransferase/glycogen phosphorylase"/>
    <property type="match status" value="1"/>
</dbReference>
<gene>
    <name evidence="3" type="ORF">JOC27_000496</name>
</gene>
<evidence type="ECO:0000259" key="2">
    <source>
        <dbReference type="Pfam" id="PF13439"/>
    </source>
</evidence>